<evidence type="ECO:0000313" key="2">
    <source>
        <dbReference type="EMBL" id="RLZ07130.1"/>
    </source>
</evidence>
<accession>A0A3L9M1V6</accession>
<dbReference type="InterPro" id="IPR012340">
    <property type="entry name" value="NA-bd_OB-fold"/>
</dbReference>
<dbReference type="PANTHER" id="PTHR11544">
    <property type="entry name" value="COLD SHOCK DOMAIN CONTAINING PROTEINS"/>
    <property type="match status" value="1"/>
</dbReference>
<dbReference type="GO" id="GO:0003676">
    <property type="term" value="F:nucleic acid binding"/>
    <property type="evidence" value="ECO:0007669"/>
    <property type="project" value="InterPro"/>
</dbReference>
<dbReference type="OrthoDB" id="9805039at2"/>
<name>A0A3L9M1V6_9FLAO</name>
<dbReference type="InterPro" id="IPR050181">
    <property type="entry name" value="Cold_shock_domain"/>
</dbReference>
<dbReference type="Gene3D" id="2.40.50.140">
    <property type="entry name" value="Nucleic acid-binding proteins"/>
    <property type="match status" value="1"/>
</dbReference>
<dbReference type="InterPro" id="IPR002059">
    <property type="entry name" value="CSP_DNA-bd"/>
</dbReference>
<gene>
    <name evidence="2" type="ORF">EAH69_11810</name>
</gene>
<dbReference type="Pfam" id="PF00313">
    <property type="entry name" value="CSD"/>
    <property type="match status" value="1"/>
</dbReference>
<dbReference type="InterPro" id="IPR011129">
    <property type="entry name" value="CSD"/>
</dbReference>
<dbReference type="AlphaFoldDB" id="A0A3L9M1V6"/>
<dbReference type="GO" id="GO:0005829">
    <property type="term" value="C:cytosol"/>
    <property type="evidence" value="ECO:0007669"/>
    <property type="project" value="UniProtKB-ARBA"/>
</dbReference>
<feature type="domain" description="CSD" evidence="1">
    <location>
        <begin position="64"/>
        <end position="123"/>
    </location>
</feature>
<protein>
    <submittedName>
        <fullName evidence="2">Cold shock domain-containing protein</fullName>
    </submittedName>
</protein>
<dbReference type="SMART" id="SM00357">
    <property type="entry name" value="CSP"/>
    <property type="match status" value="1"/>
</dbReference>
<keyword evidence="3" id="KW-1185">Reference proteome</keyword>
<dbReference type="EMBL" id="RDOJ01000019">
    <property type="protein sequence ID" value="RLZ07130.1"/>
    <property type="molecule type" value="Genomic_DNA"/>
</dbReference>
<dbReference type="SUPFAM" id="SSF50249">
    <property type="entry name" value="Nucleic acid-binding proteins"/>
    <property type="match status" value="1"/>
</dbReference>
<evidence type="ECO:0000259" key="1">
    <source>
        <dbReference type="PROSITE" id="PS51857"/>
    </source>
</evidence>
<sequence>MNRKQQHTTLSNITLEDYIINNSANGWLLQVAPAITNYLQNLTSKITDYFTVIDWGNLLSNNNRQEGTVKFFNKTKRFGFITTDQKDIFVHISGLKDNIRQNDEVIFEIETGNNGLNAVNVRLANNHH</sequence>
<dbReference type="PROSITE" id="PS51857">
    <property type="entry name" value="CSD_2"/>
    <property type="match status" value="1"/>
</dbReference>
<comment type="caution">
    <text evidence="2">The sequence shown here is derived from an EMBL/GenBank/DDBJ whole genome shotgun (WGS) entry which is preliminary data.</text>
</comment>
<evidence type="ECO:0000313" key="3">
    <source>
        <dbReference type="Proteomes" id="UP000275348"/>
    </source>
</evidence>
<organism evidence="2 3">
    <name type="scientific">Faecalibacter macacae</name>
    <dbReference type="NCBI Taxonomy" id="1859289"/>
    <lineage>
        <taxon>Bacteria</taxon>
        <taxon>Pseudomonadati</taxon>
        <taxon>Bacteroidota</taxon>
        <taxon>Flavobacteriia</taxon>
        <taxon>Flavobacteriales</taxon>
        <taxon>Weeksellaceae</taxon>
        <taxon>Faecalibacter</taxon>
    </lineage>
</organism>
<dbReference type="Proteomes" id="UP000275348">
    <property type="component" value="Unassembled WGS sequence"/>
</dbReference>
<reference evidence="2 3" key="1">
    <citation type="submission" date="2018-10" db="EMBL/GenBank/DDBJ databases">
        <authorList>
            <person name="Chen X."/>
        </authorList>
    </citation>
    <scope>NUCLEOTIDE SEQUENCE [LARGE SCALE GENOMIC DNA]</scope>
    <source>
        <strain evidence="2 3">YIM 102668</strain>
    </source>
</reference>
<proteinExistence type="predicted"/>